<sequence>MVLDIDYSREGRNLDSSASYVKVEWSGHLLLKRLKSIALLYTQLPSLSLLAPGSHNAPNASVSSVRAGSRGMDLLDTGEVVP</sequence>
<keyword evidence="3" id="KW-1185">Reference proteome</keyword>
<comment type="caution">
    <text evidence="2">The sequence shown here is derived from an EMBL/GenBank/DDBJ whole genome shotgun (WGS) entry which is preliminary data.</text>
</comment>
<evidence type="ECO:0000313" key="3">
    <source>
        <dbReference type="Proteomes" id="UP000324222"/>
    </source>
</evidence>
<dbReference type="Proteomes" id="UP000324222">
    <property type="component" value="Unassembled WGS sequence"/>
</dbReference>
<reference evidence="2 3" key="1">
    <citation type="submission" date="2019-05" db="EMBL/GenBank/DDBJ databases">
        <title>Another draft genome of Portunus trituberculatus and its Hox gene families provides insights of decapod evolution.</title>
        <authorList>
            <person name="Jeong J.-H."/>
            <person name="Song I."/>
            <person name="Kim S."/>
            <person name="Choi T."/>
            <person name="Kim D."/>
            <person name="Ryu S."/>
            <person name="Kim W."/>
        </authorList>
    </citation>
    <scope>NUCLEOTIDE SEQUENCE [LARGE SCALE GENOMIC DNA]</scope>
    <source>
        <tissue evidence="2">Muscle</tissue>
    </source>
</reference>
<protein>
    <submittedName>
        <fullName evidence="2">Uncharacterized protein</fullName>
    </submittedName>
</protein>
<dbReference type="AlphaFoldDB" id="A0A5B7DCJ3"/>
<accession>A0A5B7DCJ3</accession>
<dbReference type="EMBL" id="VSRR010000746">
    <property type="protein sequence ID" value="MPC19172.1"/>
    <property type="molecule type" value="Genomic_DNA"/>
</dbReference>
<proteinExistence type="predicted"/>
<evidence type="ECO:0000313" key="2">
    <source>
        <dbReference type="EMBL" id="MPC19172.1"/>
    </source>
</evidence>
<name>A0A5B7DCJ3_PORTR</name>
<organism evidence="2 3">
    <name type="scientific">Portunus trituberculatus</name>
    <name type="common">Swimming crab</name>
    <name type="synonym">Neptunus trituberculatus</name>
    <dbReference type="NCBI Taxonomy" id="210409"/>
    <lineage>
        <taxon>Eukaryota</taxon>
        <taxon>Metazoa</taxon>
        <taxon>Ecdysozoa</taxon>
        <taxon>Arthropoda</taxon>
        <taxon>Crustacea</taxon>
        <taxon>Multicrustacea</taxon>
        <taxon>Malacostraca</taxon>
        <taxon>Eumalacostraca</taxon>
        <taxon>Eucarida</taxon>
        <taxon>Decapoda</taxon>
        <taxon>Pleocyemata</taxon>
        <taxon>Brachyura</taxon>
        <taxon>Eubrachyura</taxon>
        <taxon>Portunoidea</taxon>
        <taxon>Portunidae</taxon>
        <taxon>Portuninae</taxon>
        <taxon>Portunus</taxon>
    </lineage>
</organism>
<feature type="region of interest" description="Disordered" evidence="1">
    <location>
        <begin position="54"/>
        <end position="82"/>
    </location>
</feature>
<feature type="compositionally biased region" description="Polar residues" evidence="1">
    <location>
        <begin position="56"/>
        <end position="66"/>
    </location>
</feature>
<gene>
    <name evidence="2" type="ORF">E2C01_012081</name>
</gene>
<evidence type="ECO:0000256" key="1">
    <source>
        <dbReference type="SAM" id="MobiDB-lite"/>
    </source>
</evidence>